<sequence>MDISVKYKIISEIMKTKDEEMLNAVKTILNIEDKPDFWEEISEEDQVAIDQALKQLVRGNFISRESLNAEIKEKYNF</sequence>
<organism evidence="1 2">
    <name type="scientific">Algoriphagus marincola HL-49</name>
    <dbReference type="NCBI Taxonomy" id="1305737"/>
    <lineage>
        <taxon>Bacteria</taxon>
        <taxon>Pseudomonadati</taxon>
        <taxon>Bacteroidota</taxon>
        <taxon>Cytophagia</taxon>
        <taxon>Cytophagales</taxon>
        <taxon>Cyclobacteriaceae</taxon>
        <taxon>Algoriphagus</taxon>
    </lineage>
</organism>
<protein>
    <submittedName>
        <fullName evidence="1">Toxin-antitoxin system antidote component</fullName>
    </submittedName>
</protein>
<evidence type="ECO:0000313" key="2">
    <source>
        <dbReference type="Proteomes" id="UP000050421"/>
    </source>
</evidence>
<gene>
    <name evidence="1" type="ORF">HLUCCX10_02310</name>
</gene>
<dbReference type="PATRIC" id="fig|1305737.6.peg.1127"/>
<proteinExistence type="predicted"/>
<dbReference type="OrthoDB" id="1373932at2"/>
<comment type="caution">
    <text evidence="1">The sequence shown here is derived from an EMBL/GenBank/DDBJ whole genome shotgun (WGS) entry which is preliminary data.</text>
</comment>
<dbReference type="Proteomes" id="UP000050421">
    <property type="component" value="Unassembled WGS sequence"/>
</dbReference>
<dbReference type="EMBL" id="LJXT01000008">
    <property type="protein sequence ID" value="KPQ19542.1"/>
    <property type="molecule type" value="Genomic_DNA"/>
</dbReference>
<name>A0A0P8AL93_9BACT</name>
<evidence type="ECO:0000313" key="1">
    <source>
        <dbReference type="EMBL" id="KPQ19542.1"/>
    </source>
</evidence>
<accession>A0A0P8AL93</accession>
<reference evidence="1 2" key="1">
    <citation type="submission" date="2015-09" db="EMBL/GenBank/DDBJ databases">
        <title>Identification and resolution of microdiversity through metagenomic sequencing of parallel consortia.</title>
        <authorList>
            <person name="Nelson W.C."/>
            <person name="Romine M.F."/>
            <person name="Lindemann S.R."/>
        </authorList>
    </citation>
    <scope>NUCLEOTIDE SEQUENCE [LARGE SCALE GENOMIC DNA]</scope>
    <source>
        <strain evidence="1">HL-49</strain>
    </source>
</reference>
<dbReference type="AlphaFoldDB" id="A0A0P8AL93"/>